<evidence type="ECO:0000256" key="2">
    <source>
        <dbReference type="ARBA" id="ARBA00007401"/>
    </source>
</evidence>
<dbReference type="KEGG" id="fsu:Fisuc_1788"/>
<keyword evidence="12" id="KW-1185">Reference proteome</keyword>
<dbReference type="PANTHER" id="PTHR46323:SF2">
    <property type="entry name" value="BETA-GALACTOSIDASE"/>
    <property type="match status" value="1"/>
</dbReference>
<dbReference type="OrthoDB" id="9801077at2"/>
<dbReference type="KEGG" id="fsc:FSU_2288"/>
<dbReference type="EMBL" id="CP002158">
    <property type="protein sequence ID" value="ADL24848.1"/>
    <property type="molecule type" value="Genomic_DNA"/>
</dbReference>
<keyword evidence="7" id="KW-0732">Signal</keyword>
<dbReference type="SUPFAM" id="SSF74650">
    <property type="entry name" value="Galactose mutarotase-like"/>
    <property type="match status" value="1"/>
</dbReference>
<dbReference type="InterPro" id="IPR036156">
    <property type="entry name" value="Beta-gal/glucu_dom_sf"/>
</dbReference>
<dbReference type="Pfam" id="PF16353">
    <property type="entry name" value="LacZ_4"/>
    <property type="match status" value="1"/>
</dbReference>
<dbReference type="Gene3D" id="3.20.20.80">
    <property type="entry name" value="Glycosidases"/>
    <property type="match status" value="1"/>
</dbReference>
<dbReference type="Pfam" id="PF02929">
    <property type="entry name" value="Bgal_small_N"/>
    <property type="match status" value="1"/>
</dbReference>
<dbReference type="EMBL" id="CP001792">
    <property type="protein sequence ID" value="ACX75381.1"/>
    <property type="molecule type" value="Genomic_DNA"/>
</dbReference>
<dbReference type="GO" id="GO:0009341">
    <property type="term" value="C:beta-galactosidase complex"/>
    <property type="evidence" value="ECO:0007669"/>
    <property type="project" value="InterPro"/>
</dbReference>
<dbReference type="Pfam" id="PF02836">
    <property type="entry name" value="Glyco_hydro_2_C"/>
    <property type="match status" value="1"/>
</dbReference>
<dbReference type="GO" id="GO:0004565">
    <property type="term" value="F:beta-galactosidase activity"/>
    <property type="evidence" value="ECO:0007669"/>
    <property type="project" value="UniProtKB-EC"/>
</dbReference>
<evidence type="ECO:0000256" key="4">
    <source>
        <dbReference type="ARBA" id="ARBA00022801"/>
    </source>
</evidence>
<comment type="similarity">
    <text evidence="2">Belongs to the glycosyl hydrolase 2 family.</text>
</comment>
<evidence type="ECO:0000256" key="5">
    <source>
        <dbReference type="ARBA" id="ARBA00023295"/>
    </source>
</evidence>
<dbReference type="PANTHER" id="PTHR46323">
    <property type="entry name" value="BETA-GALACTOSIDASE"/>
    <property type="match status" value="1"/>
</dbReference>
<dbReference type="PATRIC" id="fig|59374.8.peg.2197"/>
<dbReference type="InterPro" id="IPR011013">
    <property type="entry name" value="Gal_mutarotase_sf_dom"/>
</dbReference>
<dbReference type="InterPro" id="IPR032312">
    <property type="entry name" value="LacZ_4"/>
</dbReference>
<dbReference type="SUPFAM" id="SSF51445">
    <property type="entry name" value="(Trans)glycosidases"/>
    <property type="match status" value="1"/>
</dbReference>
<dbReference type="InterPro" id="IPR006101">
    <property type="entry name" value="Glyco_hydro_2"/>
</dbReference>
<organism evidence="10 11">
    <name type="scientific">Fibrobacter succinogenes (strain ATCC 19169 / S85)</name>
    <dbReference type="NCBI Taxonomy" id="59374"/>
    <lineage>
        <taxon>Bacteria</taxon>
        <taxon>Pseudomonadati</taxon>
        <taxon>Fibrobacterota</taxon>
        <taxon>Fibrobacteria</taxon>
        <taxon>Fibrobacterales</taxon>
        <taxon>Fibrobacteraceae</taxon>
        <taxon>Fibrobacter</taxon>
    </lineage>
</organism>
<evidence type="ECO:0000256" key="7">
    <source>
        <dbReference type="SAM" id="SignalP"/>
    </source>
</evidence>
<dbReference type="InterPro" id="IPR008979">
    <property type="entry name" value="Galactose-bd-like_sf"/>
</dbReference>
<dbReference type="Pfam" id="PF00703">
    <property type="entry name" value="Glyco_hydro_2"/>
    <property type="match status" value="1"/>
</dbReference>
<dbReference type="Pfam" id="PF02837">
    <property type="entry name" value="Glyco_hydro_2_N"/>
    <property type="match status" value="1"/>
</dbReference>
<dbReference type="RefSeq" id="WP_014546455.1">
    <property type="nucleotide sequence ID" value="NC_013410.1"/>
</dbReference>
<reference evidence="11" key="2">
    <citation type="submission" date="2010-08" db="EMBL/GenBank/DDBJ databases">
        <title>Complete sequence of Fibrobacter succinogenes subsp. succinogenes S85.</title>
        <authorList>
            <person name="Durkin A.S."/>
            <person name="Nelson K.E."/>
            <person name="Morrison M."/>
            <person name="Forsberg C.W."/>
            <person name="Wilson D.B."/>
            <person name="Russell J.B."/>
            <person name="Cann I.K.O."/>
            <person name="Mackie R.I."/>
            <person name="White B.A."/>
        </authorList>
    </citation>
    <scope>NUCLEOTIDE SEQUENCE [LARGE SCALE GENOMIC DNA]</scope>
    <source>
        <strain evidence="11">ATCC 19169 / S85</strain>
    </source>
</reference>
<dbReference type="InterPro" id="IPR006104">
    <property type="entry name" value="Glyco_hydro_2_N"/>
</dbReference>
<dbReference type="GO" id="GO:0005990">
    <property type="term" value="P:lactose catabolic process"/>
    <property type="evidence" value="ECO:0007669"/>
    <property type="project" value="TreeGrafter"/>
</dbReference>
<comment type="catalytic activity">
    <reaction evidence="1">
        <text>Hydrolysis of terminal non-reducing beta-D-galactose residues in beta-D-galactosides.</text>
        <dbReference type="EC" id="3.2.1.23"/>
    </reaction>
</comment>
<dbReference type="InterPro" id="IPR006102">
    <property type="entry name" value="Ig-like_GH2"/>
</dbReference>
<evidence type="ECO:0000313" key="11">
    <source>
        <dbReference type="Proteomes" id="UP000000517"/>
    </source>
</evidence>
<evidence type="ECO:0000256" key="1">
    <source>
        <dbReference type="ARBA" id="ARBA00001412"/>
    </source>
</evidence>
<keyword evidence="4 10" id="KW-0378">Hydrolase</keyword>
<dbReference type="PRINTS" id="PR00132">
    <property type="entry name" value="GLHYDRLASE2"/>
</dbReference>
<dbReference type="HOGENOM" id="CLU_002346_0_2_0"/>
<name>C9RS45_FIBSS</name>
<reference evidence="9 12" key="1">
    <citation type="submission" date="2009-10" db="EMBL/GenBank/DDBJ databases">
        <title>Complete sequence of Fibrobacter succinogenes subsp. succinogenes S85.</title>
        <authorList>
            <consortium name="US DOE Joint Genome Institute"/>
            <person name="Lucas S."/>
            <person name="Copeland A."/>
            <person name="Lapidus A."/>
            <person name="Glavina del Rio T."/>
            <person name="Tice H."/>
            <person name="Bruce D."/>
            <person name="Goodwin L."/>
            <person name="Pitluck S."/>
            <person name="Chertkov O."/>
            <person name="Detter J.C."/>
            <person name="Han C."/>
            <person name="Tapia R."/>
            <person name="Larimer F."/>
            <person name="Land M."/>
            <person name="Hauser L."/>
            <person name="Kyrpides N."/>
            <person name="Mikhailova N."/>
            <person name="Weimer P.J."/>
            <person name="Stevenson D.M."/>
            <person name="Boyum J."/>
            <person name="Brumm P.I."/>
            <person name="Mead D."/>
        </authorList>
    </citation>
    <scope>NUCLEOTIDE SEQUENCE [LARGE SCALE GENOMIC DNA]</scope>
    <source>
        <strain evidence="12">ATCC 19169 / S85</strain>
        <strain evidence="9">S85</strain>
    </source>
</reference>
<protein>
    <recommendedName>
        <fullName evidence="3">beta-galactosidase</fullName>
        <ecNumber evidence="3">3.2.1.23</ecNumber>
    </recommendedName>
    <alternativeName>
        <fullName evidence="6">Lactase</fullName>
    </alternativeName>
</protein>
<dbReference type="Gene3D" id="2.60.120.260">
    <property type="entry name" value="Galactose-binding domain-like"/>
    <property type="match status" value="1"/>
</dbReference>
<dbReference type="Gene3D" id="2.70.98.10">
    <property type="match status" value="1"/>
</dbReference>
<feature type="domain" description="Beta galactosidase small chain/" evidence="8">
    <location>
        <begin position="764"/>
        <end position="1035"/>
    </location>
</feature>
<evidence type="ECO:0000313" key="9">
    <source>
        <dbReference type="EMBL" id="ACX75381.1"/>
    </source>
</evidence>
<accession>C9RS45</accession>
<feature type="chain" id="PRO_5003000411" description="beta-galactosidase" evidence="7">
    <location>
        <begin position="24"/>
        <end position="1165"/>
    </location>
</feature>
<keyword evidence="5 10" id="KW-0326">Glycosidase</keyword>
<evidence type="ECO:0000256" key="3">
    <source>
        <dbReference type="ARBA" id="ARBA00012756"/>
    </source>
</evidence>
<dbReference type="STRING" id="59374.FSU_2288"/>
<dbReference type="PROSITE" id="PS00608">
    <property type="entry name" value="GLYCOSYL_HYDROL_F2_2"/>
    <property type="match status" value="1"/>
</dbReference>
<dbReference type="Proteomes" id="UP000001497">
    <property type="component" value="Chromosome"/>
</dbReference>
<dbReference type="InterPro" id="IPR006103">
    <property type="entry name" value="Glyco_hydro_2_cat"/>
</dbReference>
<dbReference type="InterPro" id="IPR017853">
    <property type="entry name" value="GH"/>
</dbReference>
<dbReference type="InterPro" id="IPR023232">
    <property type="entry name" value="Glyco_hydro_2_AS"/>
</dbReference>
<evidence type="ECO:0000313" key="12">
    <source>
        <dbReference type="Proteomes" id="UP000001497"/>
    </source>
</evidence>
<dbReference type="GO" id="GO:0030246">
    <property type="term" value="F:carbohydrate binding"/>
    <property type="evidence" value="ECO:0007669"/>
    <property type="project" value="InterPro"/>
</dbReference>
<dbReference type="InterPro" id="IPR014718">
    <property type="entry name" value="GH-type_carb-bd"/>
</dbReference>
<dbReference type="Gene3D" id="2.60.40.10">
    <property type="entry name" value="Immunoglobulins"/>
    <property type="match status" value="2"/>
</dbReference>
<evidence type="ECO:0000256" key="6">
    <source>
        <dbReference type="ARBA" id="ARBA00032230"/>
    </source>
</evidence>
<proteinExistence type="inferred from homology"/>
<feature type="signal peptide" evidence="7">
    <location>
        <begin position="1"/>
        <end position="23"/>
    </location>
</feature>
<dbReference type="InterPro" id="IPR004199">
    <property type="entry name" value="B-gal_small/dom_5"/>
</dbReference>
<gene>
    <name evidence="9" type="ordered locus">Fisuc_1788</name>
    <name evidence="10" type="ordered locus">FSU_2288</name>
</gene>
<evidence type="ECO:0000313" key="10">
    <source>
        <dbReference type="EMBL" id="ADL24848.1"/>
    </source>
</evidence>
<dbReference type="InterPro" id="IPR013783">
    <property type="entry name" value="Ig-like_fold"/>
</dbReference>
<dbReference type="InterPro" id="IPR050347">
    <property type="entry name" value="Bact_Beta-galactosidase"/>
</dbReference>
<dbReference type="SMART" id="SM01038">
    <property type="entry name" value="Bgal_small_N"/>
    <property type="match status" value="1"/>
</dbReference>
<dbReference type="eggNOG" id="COG3250">
    <property type="taxonomic scope" value="Bacteria"/>
</dbReference>
<dbReference type="Proteomes" id="UP000000517">
    <property type="component" value="Chromosome"/>
</dbReference>
<dbReference type="AlphaFoldDB" id="C9RS45"/>
<evidence type="ECO:0000259" key="8">
    <source>
        <dbReference type="SMART" id="SM01038"/>
    </source>
</evidence>
<sequence length="1165" mass="132814">MNFGSSLSLVLSAGLLSAVSLFAQPNDEWNGKPRIFGVNRLNPHVTSMPYTTVEEAVKGDRHASEWYQTLSGEWRFYHVDKPSQRNNDFYKDNYDVSKWDKIKVPSSWQLLGYDHPIYTNVIYPWSQNNRVSAPYAPTDFNPVGHYRRTFTVPETWDGKRIRLHFEGVESAYYVWVNGNYVGYSEDTFTGHEFDINKYLRKGENNISVQVFRWCDGSWLEDQDFIRLSGIMRDVYIYAVPQVHIQDFQIDATLTNNYKDGLLKTTAWIYNSTGKQSGDYTVELSLYDASGAEVIKPTSQKVSGIGPNGAEKSVHFEIPYSSPKRWSAETPDLYTAVLTFKDADGKILQVESNKIGFRKIEIKKDNGAPRLYVNGMPVKFHGVDRHELDPDNGRAVTYDRMEKDVILMKRFNINALRMSHYPNNPVMYDLCDKYGIYVIDEANVESHGANNDLPKNSDDWRAPAVDRMNSMVQRDKNHPSIILWSLGNEAGNGNVFASERQRAHEIDSTRFVHYEGDWNNADVNSWMYFGPDAIQNYRDANKPIMLCEYEHAMGNSVGDLQEYMDAFYGNPRSFGGFIWDFIDQGLRHKGTPYFEFGGMWGDWQNDDNFCANGLVFPDRKIQPEMWEVKYQYSQVRVKNIDAAKGKIQIESRYLYKNLGDFLDAYWQIRENGKVIKEGKLNGTQMNIGPNEKKEVTIEMPKIETTVGAEYFLDIDFRLKKDELWAKAGYSIGHEQFGIDLGQLWSTEIDISTLPTYKVNKSNGLEIEGSDFKIKFDERNGTLASYVLDGDTIIKNGGIPNFWRAPIDNDKGFNMERGHGEWRKASQKRNVTSEVKEVSQQETQVTFNFSFPDVGGTKMKMTYYVYGSGDIVVSYTLNPDGSKSYLPNVGTLFTVPGGYEKVRWFGRGPDENYIGRNRGSFMGLYSTLADSMTIKYMEIGETGQRTDVKWATLTNEKTGKGLMIVGNPRMEFSAQHYTPEQLTNVKLPWELKRDKDITLRVDLHQMGVGGINSWGAQPLDAYLLKANREYSHTFRLAPIRKQLNDPTEYSLLGFKNFGWNKEIPPAKYGLDEINKIYEKQPEKDITEGANPDTEGLIPVALPGKIRNLAVAEKNYNVFDAQGKKVGAFTTRGVEDLHAITAGLVKNSGVYIVKAKNGGQAFRITVKK</sequence>
<dbReference type="CAZy" id="GH2">
    <property type="family name" value="Glycoside Hydrolase Family 2"/>
</dbReference>
<dbReference type="EC" id="3.2.1.23" evidence="3"/>
<reference evidence="10" key="3">
    <citation type="submission" date="2010-08" db="EMBL/GenBank/DDBJ databases">
        <authorList>
            <person name="Durkin A.S."/>
            <person name="Nelson K.E."/>
            <person name="Morrison M."/>
            <person name="Forsberg C.W."/>
            <person name="Wilson D.B."/>
            <person name="Russell J.B."/>
            <person name="Cann I.K.O."/>
            <person name="Mackie R.I."/>
            <person name="White B.A."/>
        </authorList>
    </citation>
    <scope>NUCLEOTIDE SEQUENCE</scope>
    <source>
        <strain evidence="10">S85</strain>
    </source>
</reference>
<dbReference type="SUPFAM" id="SSF49785">
    <property type="entry name" value="Galactose-binding domain-like"/>
    <property type="match status" value="1"/>
</dbReference>
<dbReference type="SUPFAM" id="SSF49303">
    <property type="entry name" value="beta-Galactosidase/glucuronidase domain"/>
    <property type="match status" value="2"/>
</dbReference>